<reference evidence="1 2" key="1">
    <citation type="submission" date="2024-10" db="EMBL/GenBank/DDBJ databases">
        <authorList>
            <person name="Cho J.-C."/>
        </authorList>
    </citation>
    <scope>NUCLEOTIDE SEQUENCE [LARGE SCALE GENOMIC DNA]</scope>
    <source>
        <strain evidence="1 2">KCTC29696</strain>
    </source>
</reference>
<organism evidence="1 2">
    <name type="scientific">Streptomyces chitinivorans</name>
    <dbReference type="NCBI Taxonomy" id="1257027"/>
    <lineage>
        <taxon>Bacteria</taxon>
        <taxon>Bacillati</taxon>
        <taxon>Actinomycetota</taxon>
        <taxon>Actinomycetes</taxon>
        <taxon>Kitasatosporales</taxon>
        <taxon>Streptomycetaceae</taxon>
        <taxon>Streptomyces</taxon>
    </lineage>
</organism>
<sequence length="52" mass="5167">MALRGLRGGWGLRGRVALRLPLCGLPLCGVPLLGLPLCGLPLCGGGCGLGGR</sequence>
<keyword evidence="2" id="KW-1185">Reference proteome</keyword>
<proteinExistence type="predicted"/>
<comment type="caution">
    <text evidence="1">The sequence shown here is derived from an EMBL/GenBank/DDBJ whole genome shotgun (WGS) entry which is preliminary data.</text>
</comment>
<accession>A0ABW7I0C9</accession>
<name>A0ABW7I0C9_9ACTN</name>
<dbReference type="Proteomes" id="UP001607069">
    <property type="component" value="Unassembled WGS sequence"/>
</dbReference>
<dbReference type="EMBL" id="JBIHMK010000137">
    <property type="protein sequence ID" value="MFH0251445.1"/>
    <property type="molecule type" value="Genomic_DNA"/>
</dbReference>
<evidence type="ECO:0000313" key="2">
    <source>
        <dbReference type="Proteomes" id="UP001607069"/>
    </source>
</evidence>
<evidence type="ECO:0000313" key="1">
    <source>
        <dbReference type="EMBL" id="MFH0251445.1"/>
    </source>
</evidence>
<gene>
    <name evidence="1" type="ORF">ACG5V6_24905</name>
</gene>
<protein>
    <submittedName>
        <fullName evidence="1">Uncharacterized protein</fullName>
    </submittedName>
</protein>